<accession>A0A919KD23</accession>
<evidence type="ECO:0000256" key="2">
    <source>
        <dbReference type="ARBA" id="ARBA00012191"/>
    </source>
</evidence>
<evidence type="ECO:0000256" key="4">
    <source>
        <dbReference type="ARBA" id="ARBA00022475"/>
    </source>
</evidence>
<sequence>MSDAVISIERLCKRFGPTTAVDDVSFSVAAGSVVGLLGPNGAGKTTLINCLTTLLTPDGGTATVAGRDLRADPHGVRASLAVTGQFAAVDETLTGRENLVFFARLLGLSKPRAAARAGELLDRFGLAESADRPVGQYSGGMRRKLDLAVGLVVPRPVLILDEPTTGLDPRSRETLWEAVRALAADGMAILLTTQYLDEADALADRIVVIDHGRVIAQGTARELKQQTGGSVCEVVLADAAVRARAAELLAASTTVSVREDSLVVPVSGTDDLGGVLAVLKGGGIRADDVAVHPPTLNDVFFALTADHAHPADRAHPAGHSAPEARA</sequence>
<dbReference type="EC" id="7.6.2.2" evidence="2"/>
<dbReference type="InterPro" id="IPR003439">
    <property type="entry name" value="ABC_transporter-like_ATP-bd"/>
</dbReference>
<dbReference type="FunFam" id="3.40.50.300:FF:000589">
    <property type="entry name" value="ABC transporter, ATP-binding subunit"/>
    <property type="match status" value="1"/>
</dbReference>
<dbReference type="PROSITE" id="PS00211">
    <property type="entry name" value="ABC_TRANSPORTER_1"/>
    <property type="match status" value="1"/>
</dbReference>
<dbReference type="PROSITE" id="PS50893">
    <property type="entry name" value="ABC_TRANSPORTER_2"/>
    <property type="match status" value="1"/>
</dbReference>
<dbReference type="InterPro" id="IPR050763">
    <property type="entry name" value="ABC_transporter_ATP-binding"/>
</dbReference>
<dbReference type="RefSeq" id="WP_189983987.1">
    <property type="nucleotide sequence ID" value="NZ_BNBF01000013.1"/>
</dbReference>
<dbReference type="Gene3D" id="3.40.50.300">
    <property type="entry name" value="P-loop containing nucleotide triphosphate hydrolases"/>
    <property type="match status" value="1"/>
</dbReference>
<keyword evidence="4" id="KW-1003">Cell membrane</keyword>
<dbReference type="EMBL" id="BNBF01000013">
    <property type="protein sequence ID" value="GHG57651.1"/>
    <property type="molecule type" value="Genomic_DNA"/>
</dbReference>
<dbReference type="GO" id="GO:0005886">
    <property type="term" value="C:plasma membrane"/>
    <property type="evidence" value="ECO:0007669"/>
    <property type="project" value="UniProtKB-SubCell"/>
</dbReference>
<evidence type="ECO:0000256" key="7">
    <source>
        <dbReference type="ARBA" id="ARBA00022967"/>
    </source>
</evidence>
<dbReference type="Proteomes" id="UP000619355">
    <property type="component" value="Unassembled WGS sequence"/>
</dbReference>
<dbReference type="GO" id="GO:0008559">
    <property type="term" value="F:ABC-type xenobiotic transporter activity"/>
    <property type="evidence" value="ECO:0007669"/>
    <property type="project" value="UniProtKB-EC"/>
</dbReference>
<gene>
    <name evidence="12" type="ORF">GCM10018980_44410</name>
</gene>
<evidence type="ECO:0000259" key="11">
    <source>
        <dbReference type="PROSITE" id="PS50893"/>
    </source>
</evidence>
<comment type="subcellular location">
    <subcellularLocation>
        <location evidence="1">Cell membrane</location>
        <topology evidence="1">Peripheral membrane protein</topology>
        <orientation evidence="1">Cytoplasmic side</orientation>
    </subcellularLocation>
</comment>
<dbReference type="PANTHER" id="PTHR42711">
    <property type="entry name" value="ABC TRANSPORTER ATP-BINDING PROTEIN"/>
    <property type="match status" value="1"/>
</dbReference>
<dbReference type="InterPro" id="IPR027417">
    <property type="entry name" value="P-loop_NTPase"/>
</dbReference>
<dbReference type="GO" id="GO:0005524">
    <property type="term" value="F:ATP binding"/>
    <property type="evidence" value="ECO:0007669"/>
    <property type="project" value="UniProtKB-KW"/>
</dbReference>
<comment type="caution">
    <text evidence="12">The sequence shown here is derived from an EMBL/GenBank/DDBJ whole genome shotgun (WGS) entry which is preliminary data.</text>
</comment>
<evidence type="ECO:0000313" key="13">
    <source>
        <dbReference type="Proteomes" id="UP000619355"/>
    </source>
</evidence>
<keyword evidence="3" id="KW-0813">Transport</keyword>
<dbReference type="SUPFAM" id="SSF52540">
    <property type="entry name" value="P-loop containing nucleoside triphosphate hydrolases"/>
    <property type="match status" value="1"/>
</dbReference>
<evidence type="ECO:0000256" key="3">
    <source>
        <dbReference type="ARBA" id="ARBA00022448"/>
    </source>
</evidence>
<protein>
    <recommendedName>
        <fullName evidence="2">ABC-type xenobiotic transporter</fullName>
        <ecNumber evidence="2">7.6.2.2</ecNumber>
    </recommendedName>
</protein>
<dbReference type="GO" id="GO:0046677">
    <property type="term" value="P:response to antibiotic"/>
    <property type="evidence" value="ECO:0007669"/>
    <property type="project" value="UniProtKB-KW"/>
</dbReference>
<evidence type="ECO:0000256" key="5">
    <source>
        <dbReference type="ARBA" id="ARBA00022741"/>
    </source>
</evidence>
<keyword evidence="8" id="KW-0472">Membrane</keyword>
<dbReference type="InterPro" id="IPR003593">
    <property type="entry name" value="AAA+_ATPase"/>
</dbReference>
<dbReference type="Pfam" id="PF00005">
    <property type="entry name" value="ABC_tran"/>
    <property type="match status" value="1"/>
</dbReference>
<dbReference type="NCBIfam" id="TIGR01188">
    <property type="entry name" value="drrA"/>
    <property type="match status" value="1"/>
</dbReference>
<keyword evidence="13" id="KW-1185">Reference proteome</keyword>
<evidence type="ECO:0000256" key="8">
    <source>
        <dbReference type="ARBA" id="ARBA00023136"/>
    </source>
</evidence>
<evidence type="ECO:0000313" key="12">
    <source>
        <dbReference type="EMBL" id="GHG57651.1"/>
    </source>
</evidence>
<evidence type="ECO:0000256" key="10">
    <source>
        <dbReference type="ARBA" id="ARBA00049985"/>
    </source>
</evidence>
<evidence type="ECO:0000256" key="1">
    <source>
        <dbReference type="ARBA" id="ARBA00004413"/>
    </source>
</evidence>
<keyword evidence="6 12" id="KW-0067">ATP-binding</keyword>
<dbReference type="GO" id="GO:1900753">
    <property type="term" value="P:doxorubicin transport"/>
    <property type="evidence" value="ECO:0007669"/>
    <property type="project" value="InterPro"/>
</dbReference>
<evidence type="ECO:0000256" key="6">
    <source>
        <dbReference type="ARBA" id="ARBA00022840"/>
    </source>
</evidence>
<dbReference type="AlphaFoldDB" id="A0A919KD23"/>
<keyword evidence="9" id="KW-0046">Antibiotic resistance</keyword>
<dbReference type="PANTHER" id="PTHR42711:SF19">
    <property type="entry name" value="DOXORUBICIN RESISTANCE ATP-BINDING PROTEIN DRRA"/>
    <property type="match status" value="1"/>
</dbReference>
<feature type="domain" description="ABC transporter" evidence="11">
    <location>
        <begin position="6"/>
        <end position="236"/>
    </location>
</feature>
<dbReference type="InterPro" id="IPR005894">
    <property type="entry name" value="DrrA"/>
</dbReference>
<evidence type="ECO:0000256" key="9">
    <source>
        <dbReference type="ARBA" id="ARBA00023251"/>
    </source>
</evidence>
<reference evidence="13" key="1">
    <citation type="journal article" date="2019" name="Int. J. Syst. Evol. Microbiol.">
        <title>The Global Catalogue of Microorganisms (GCM) 10K type strain sequencing project: providing services to taxonomists for standard genome sequencing and annotation.</title>
        <authorList>
            <consortium name="The Broad Institute Genomics Platform"/>
            <consortium name="The Broad Institute Genome Sequencing Center for Infectious Disease"/>
            <person name="Wu L."/>
            <person name="Ma J."/>
        </authorList>
    </citation>
    <scope>NUCLEOTIDE SEQUENCE [LARGE SCALE GENOMIC DNA]</scope>
    <source>
        <strain evidence="13">JCM 4253</strain>
    </source>
</reference>
<proteinExistence type="inferred from homology"/>
<dbReference type="GO" id="GO:0043215">
    <property type="term" value="P:daunorubicin transport"/>
    <property type="evidence" value="ECO:0007669"/>
    <property type="project" value="InterPro"/>
</dbReference>
<organism evidence="12 13">
    <name type="scientific">Streptomyces capoamus</name>
    <dbReference type="NCBI Taxonomy" id="68183"/>
    <lineage>
        <taxon>Bacteria</taxon>
        <taxon>Bacillati</taxon>
        <taxon>Actinomycetota</taxon>
        <taxon>Actinomycetes</taxon>
        <taxon>Kitasatosporales</taxon>
        <taxon>Streptomycetaceae</taxon>
        <taxon>Streptomyces</taxon>
    </lineage>
</organism>
<dbReference type="GO" id="GO:0016887">
    <property type="term" value="F:ATP hydrolysis activity"/>
    <property type="evidence" value="ECO:0007669"/>
    <property type="project" value="InterPro"/>
</dbReference>
<keyword evidence="5" id="KW-0547">Nucleotide-binding</keyword>
<comment type="similarity">
    <text evidence="10">Belongs to the ABC transporter superfamily. Drug exporter-1 (DrugE1) (TC 3.A.1.105) family.</text>
</comment>
<dbReference type="SMART" id="SM00382">
    <property type="entry name" value="AAA"/>
    <property type="match status" value="1"/>
</dbReference>
<name>A0A919KD23_9ACTN</name>
<dbReference type="InterPro" id="IPR017871">
    <property type="entry name" value="ABC_transporter-like_CS"/>
</dbReference>
<keyword evidence="7" id="KW-1278">Translocase</keyword>